<dbReference type="Proteomes" id="UP000610960">
    <property type="component" value="Unassembled WGS sequence"/>
</dbReference>
<evidence type="ECO:0000256" key="4">
    <source>
        <dbReference type="ARBA" id="ARBA00022840"/>
    </source>
</evidence>
<dbReference type="InterPro" id="IPR004399">
    <property type="entry name" value="HMP/HMP-P_kinase_dom"/>
</dbReference>
<dbReference type="PANTHER" id="PTHR20858">
    <property type="entry name" value="PHOSPHOMETHYLPYRIMIDINE KINASE"/>
    <property type="match status" value="1"/>
</dbReference>
<evidence type="ECO:0000256" key="2">
    <source>
        <dbReference type="ARBA" id="ARBA00022741"/>
    </source>
</evidence>
<protein>
    <recommendedName>
        <fullName evidence="5">Pyridoxamine kinase/Phosphomethylpyrimidine kinase domain-containing protein</fullName>
    </recommendedName>
</protein>
<keyword evidence="1" id="KW-0808">Transferase</keyword>
<dbReference type="AlphaFoldDB" id="A0A830GWJ6"/>
<dbReference type="EMBL" id="BMNL01000003">
    <property type="protein sequence ID" value="GGP21832.1"/>
    <property type="molecule type" value="Genomic_DNA"/>
</dbReference>
<feature type="domain" description="Pyridoxamine kinase/Phosphomethylpyrimidine kinase" evidence="5">
    <location>
        <begin position="17"/>
        <end position="263"/>
    </location>
</feature>
<name>A0A830GWJ6_9CREN</name>
<keyword evidence="3" id="KW-0418">Kinase</keyword>
<dbReference type="FunFam" id="3.40.1190.20:FF:000003">
    <property type="entry name" value="Phosphomethylpyrimidine kinase ThiD"/>
    <property type="match status" value="1"/>
</dbReference>
<reference evidence="6" key="2">
    <citation type="submission" date="2020-09" db="EMBL/GenBank/DDBJ databases">
        <authorList>
            <person name="Sun Q."/>
            <person name="Ohkuma M."/>
        </authorList>
    </citation>
    <scope>NUCLEOTIDE SEQUENCE</scope>
    <source>
        <strain evidence="6">JCM 10088</strain>
    </source>
</reference>
<dbReference type="GO" id="GO:0009228">
    <property type="term" value="P:thiamine biosynthetic process"/>
    <property type="evidence" value="ECO:0007669"/>
    <property type="project" value="InterPro"/>
</dbReference>
<dbReference type="InterPro" id="IPR029056">
    <property type="entry name" value="Ribokinase-like"/>
</dbReference>
<evidence type="ECO:0000259" key="5">
    <source>
        <dbReference type="Pfam" id="PF08543"/>
    </source>
</evidence>
<dbReference type="GO" id="GO:0005829">
    <property type="term" value="C:cytosol"/>
    <property type="evidence" value="ECO:0007669"/>
    <property type="project" value="TreeGrafter"/>
</dbReference>
<organism evidence="6 7">
    <name type="scientific">Thermocladium modestius</name>
    <dbReference type="NCBI Taxonomy" id="62609"/>
    <lineage>
        <taxon>Archaea</taxon>
        <taxon>Thermoproteota</taxon>
        <taxon>Thermoprotei</taxon>
        <taxon>Thermoproteales</taxon>
        <taxon>Thermoproteaceae</taxon>
        <taxon>Thermocladium</taxon>
    </lineage>
</organism>
<keyword evidence="4" id="KW-0067">ATP-binding</keyword>
<proteinExistence type="predicted"/>
<keyword evidence="7" id="KW-1185">Reference proteome</keyword>
<gene>
    <name evidence="6" type="ORF">GCM10007981_15240</name>
</gene>
<dbReference type="Gene3D" id="3.40.1190.20">
    <property type="match status" value="1"/>
</dbReference>
<dbReference type="GO" id="GO:0005524">
    <property type="term" value="F:ATP binding"/>
    <property type="evidence" value="ECO:0007669"/>
    <property type="project" value="UniProtKB-KW"/>
</dbReference>
<dbReference type="SUPFAM" id="SSF53613">
    <property type="entry name" value="Ribokinase-like"/>
    <property type="match status" value="1"/>
</dbReference>
<comment type="caution">
    <text evidence="6">The sequence shown here is derived from an EMBL/GenBank/DDBJ whole genome shotgun (WGS) entry which is preliminary data.</text>
</comment>
<dbReference type="Pfam" id="PF08543">
    <property type="entry name" value="Phos_pyr_kin"/>
    <property type="match status" value="1"/>
</dbReference>
<dbReference type="CDD" id="cd01169">
    <property type="entry name" value="HMPP_kinase"/>
    <property type="match status" value="1"/>
</dbReference>
<dbReference type="PANTHER" id="PTHR20858:SF17">
    <property type="entry name" value="HYDROXYMETHYLPYRIMIDINE_PHOSPHOMETHYLPYRIMIDINE KINASE THI20-RELATED"/>
    <property type="match status" value="1"/>
</dbReference>
<keyword evidence="2" id="KW-0547">Nucleotide-binding</keyword>
<dbReference type="GO" id="GO:0008902">
    <property type="term" value="F:hydroxymethylpyrimidine kinase activity"/>
    <property type="evidence" value="ECO:0007669"/>
    <property type="project" value="TreeGrafter"/>
</dbReference>
<evidence type="ECO:0000313" key="7">
    <source>
        <dbReference type="Proteomes" id="UP000610960"/>
    </source>
</evidence>
<evidence type="ECO:0000313" key="6">
    <source>
        <dbReference type="EMBL" id="GGP21832.1"/>
    </source>
</evidence>
<dbReference type="NCBIfam" id="TIGR00097">
    <property type="entry name" value="HMP-P_kinase"/>
    <property type="match status" value="1"/>
</dbReference>
<dbReference type="InterPro" id="IPR013749">
    <property type="entry name" value="PM/HMP-P_kinase-1"/>
</dbReference>
<sequence>MAVVMSLRKALTIAGLDSGAGAGATADLKTFHSFGVYGMVALTSVTSQNTVEVRSISDVPPNVVEDEINVVAEDIGVDAAKTGMLSNSAIIATVSRTVRKWGFPLVVDPVMVAKSGARLLREDAVNSLRNLLLPIALVVTPNIPEAEVLTGETIKDLGDMGRAARWISREFGTSIVIVKGGHLTGPESVDVIYDSRHESLHELRAPRIDTSNTHGTGCSFSAAIAAGIAKGMDAMDAIRAAKEFITNAILYSVGVGHGHGPVNSLVSLQLSAAKYDALMDSIKATNRLIAAGLRSGVSISLLPLDYFRRGDEAIYVEFDEGRLGDPVFGLPNDFSSLAVEAIGKGLKGIVAIKGVTAQALNRCGAIKTVGTKYWIAMGDNAIDAANVIINCLDQHQ</sequence>
<accession>A0A830GWJ6</accession>
<reference evidence="6" key="1">
    <citation type="journal article" date="2014" name="Int. J. Syst. Evol. Microbiol.">
        <title>Complete genome sequence of Corynebacterium casei LMG S-19264T (=DSM 44701T), isolated from a smear-ripened cheese.</title>
        <authorList>
            <consortium name="US DOE Joint Genome Institute (JGI-PGF)"/>
            <person name="Walter F."/>
            <person name="Albersmeier A."/>
            <person name="Kalinowski J."/>
            <person name="Ruckert C."/>
        </authorList>
    </citation>
    <scope>NUCLEOTIDE SEQUENCE</scope>
    <source>
        <strain evidence="6">JCM 10088</strain>
    </source>
</reference>
<evidence type="ECO:0000256" key="3">
    <source>
        <dbReference type="ARBA" id="ARBA00022777"/>
    </source>
</evidence>
<evidence type="ECO:0000256" key="1">
    <source>
        <dbReference type="ARBA" id="ARBA00022679"/>
    </source>
</evidence>
<dbReference type="GO" id="GO:0008972">
    <property type="term" value="F:phosphomethylpyrimidine kinase activity"/>
    <property type="evidence" value="ECO:0007669"/>
    <property type="project" value="InterPro"/>
</dbReference>